<gene>
    <name evidence="7" type="ORF">C2L71_00920</name>
</gene>
<feature type="domain" description="4Fe-4S ferredoxin-type" evidence="6">
    <location>
        <begin position="35"/>
        <end position="63"/>
    </location>
</feature>
<dbReference type="InterPro" id="IPR017900">
    <property type="entry name" value="4Fe4S_Fe_S_CS"/>
</dbReference>
<feature type="domain" description="4Fe-4S ferredoxin-type" evidence="6">
    <location>
        <begin position="5"/>
        <end position="34"/>
    </location>
</feature>
<dbReference type="SUPFAM" id="SSF55469">
    <property type="entry name" value="FMN-dependent nitroreductase-like"/>
    <property type="match status" value="1"/>
</dbReference>
<keyword evidence="3" id="KW-0560">Oxidoreductase</keyword>
<dbReference type="EMBL" id="PPEK01000001">
    <property type="protein sequence ID" value="PNV68581.1"/>
    <property type="molecule type" value="Genomic_DNA"/>
</dbReference>
<evidence type="ECO:0000313" key="7">
    <source>
        <dbReference type="EMBL" id="PNV68581.1"/>
    </source>
</evidence>
<keyword evidence="8" id="KW-1185">Reference proteome</keyword>
<keyword evidence="4" id="KW-0408">Iron</keyword>
<dbReference type="GO" id="GO:0051536">
    <property type="term" value="F:iron-sulfur cluster binding"/>
    <property type="evidence" value="ECO:0007669"/>
    <property type="project" value="UniProtKB-KW"/>
</dbReference>
<evidence type="ECO:0000313" key="8">
    <source>
        <dbReference type="Proteomes" id="UP000236197"/>
    </source>
</evidence>
<comment type="caution">
    <text evidence="7">The sequence shown here is derived from an EMBL/GenBank/DDBJ whole genome shotgun (WGS) entry which is preliminary data.</text>
</comment>
<comment type="similarity">
    <text evidence="1">Belongs to the nitroreductase family.</text>
</comment>
<dbReference type="PROSITE" id="PS51379">
    <property type="entry name" value="4FE4S_FER_2"/>
    <property type="match status" value="2"/>
</dbReference>
<sequence>MRYEHDVMIDAARCIGCGLCEGDCPAAALAVEDGRARVIARDCILCGHCVAICPKGAVSLSGFKEGPRELTAGAPPTLDAEQLLEAVGARRSIRRFTDEPVANEVIERIIEAGRLTPTAKNAQDVSYVVLRDDIARFEAWAVRLFRRVFPLVKLANSMARRTSFDDRFFFKGAPAAIVVIARSDIDGALAASNMELMAQACGLGVLYSGYFATAAAMSRTLRRELGLLRGEKVVTALVIGHPAVRYRRTAPKEEAAVRWR</sequence>
<dbReference type="RefSeq" id="WP_103263907.1">
    <property type="nucleotide sequence ID" value="NZ_CABMLE010000001.1"/>
</dbReference>
<dbReference type="GO" id="GO:0046872">
    <property type="term" value="F:metal ion binding"/>
    <property type="evidence" value="ECO:0007669"/>
    <property type="project" value="UniProtKB-KW"/>
</dbReference>
<dbReference type="InterPro" id="IPR017896">
    <property type="entry name" value="4Fe4S_Fe-S-bd"/>
</dbReference>
<proteinExistence type="inferred from homology"/>
<evidence type="ECO:0000256" key="1">
    <source>
        <dbReference type="ARBA" id="ARBA00007118"/>
    </source>
</evidence>
<dbReference type="PANTHER" id="PTHR43673:SF10">
    <property type="entry name" value="NADH DEHYDROGENASE_NAD(P)H NITROREDUCTASE XCC3605-RELATED"/>
    <property type="match status" value="1"/>
</dbReference>
<keyword evidence="2" id="KW-0479">Metal-binding</keyword>
<dbReference type="GO" id="GO:0016491">
    <property type="term" value="F:oxidoreductase activity"/>
    <property type="evidence" value="ECO:0007669"/>
    <property type="project" value="UniProtKB-KW"/>
</dbReference>
<dbReference type="PROSITE" id="PS00198">
    <property type="entry name" value="4FE4S_FER_1"/>
    <property type="match status" value="2"/>
</dbReference>
<evidence type="ECO:0000256" key="2">
    <source>
        <dbReference type="ARBA" id="ARBA00022723"/>
    </source>
</evidence>
<dbReference type="SUPFAM" id="SSF54862">
    <property type="entry name" value="4Fe-4S ferredoxins"/>
    <property type="match status" value="1"/>
</dbReference>
<name>A0A2K2UE24_9ACTN</name>
<dbReference type="InterPro" id="IPR029479">
    <property type="entry name" value="Nitroreductase"/>
</dbReference>
<dbReference type="Proteomes" id="UP000236197">
    <property type="component" value="Unassembled WGS sequence"/>
</dbReference>
<evidence type="ECO:0000256" key="3">
    <source>
        <dbReference type="ARBA" id="ARBA00023002"/>
    </source>
</evidence>
<reference evidence="8" key="1">
    <citation type="submission" date="2018-01" db="EMBL/GenBank/DDBJ databases">
        <title>Rubneribacter badeniensis gen. nov., sp. nov., and Colonibacter rubneri, gen. nov., sp. nov., WGS of new members of the Eggerthellaceae.</title>
        <authorList>
            <person name="Danylec N."/>
            <person name="Stoll D.A."/>
            <person name="Doetsch A."/>
            <person name="Kulling S.E."/>
            <person name="Huch M."/>
        </authorList>
    </citation>
    <scope>NUCLEOTIDE SEQUENCE [LARGE SCALE GENOMIC DNA]</scope>
    <source>
        <strain evidence="8">ResAG-96</strain>
    </source>
</reference>
<dbReference type="AlphaFoldDB" id="A0A2K2UE24"/>
<keyword evidence="5" id="KW-0411">Iron-sulfur</keyword>
<accession>A0A2K2UE24</accession>
<evidence type="ECO:0000259" key="6">
    <source>
        <dbReference type="PROSITE" id="PS51379"/>
    </source>
</evidence>
<dbReference type="Gene3D" id="3.30.70.20">
    <property type="match status" value="1"/>
</dbReference>
<dbReference type="Pfam" id="PF00881">
    <property type="entry name" value="Nitroreductase"/>
    <property type="match status" value="1"/>
</dbReference>
<organism evidence="7 8">
    <name type="scientific">Enteroscipio rubneri</name>
    <dbReference type="NCBI Taxonomy" id="2070686"/>
    <lineage>
        <taxon>Bacteria</taxon>
        <taxon>Bacillati</taxon>
        <taxon>Actinomycetota</taxon>
        <taxon>Coriobacteriia</taxon>
        <taxon>Eggerthellales</taxon>
        <taxon>Eggerthellaceae</taxon>
        <taxon>Enteroscipio</taxon>
    </lineage>
</organism>
<dbReference type="PANTHER" id="PTHR43673">
    <property type="entry name" value="NAD(P)H NITROREDUCTASE YDGI-RELATED"/>
    <property type="match status" value="1"/>
</dbReference>
<dbReference type="InterPro" id="IPR000415">
    <property type="entry name" value="Nitroreductase-like"/>
</dbReference>
<evidence type="ECO:0000256" key="4">
    <source>
        <dbReference type="ARBA" id="ARBA00023004"/>
    </source>
</evidence>
<dbReference type="Gene3D" id="3.40.109.10">
    <property type="entry name" value="NADH Oxidase"/>
    <property type="match status" value="1"/>
</dbReference>
<dbReference type="OrthoDB" id="368873at2"/>
<dbReference type="Pfam" id="PF13237">
    <property type="entry name" value="Fer4_10"/>
    <property type="match status" value="1"/>
</dbReference>
<protein>
    <submittedName>
        <fullName evidence="7">Nitroreductase</fullName>
    </submittedName>
</protein>
<evidence type="ECO:0000256" key="5">
    <source>
        <dbReference type="ARBA" id="ARBA00023014"/>
    </source>
</evidence>